<evidence type="ECO:0000313" key="12">
    <source>
        <dbReference type="EMBL" id="HDX31196.1"/>
    </source>
</evidence>
<dbReference type="PROSITE" id="PS00670">
    <property type="entry name" value="D_2_HYDROXYACID_DH_2"/>
    <property type="match status" value="1"/>
</dbReference>
<dbReference type="GO" id="GO:0016616">
    <property type="term" value="F:oxidoreductase activity, acting on the CH-OH group of donors, NAD or NADP as acceptor"/>
    <property type="evidence" value="ECO:0007669"/>
    <property type="project" value="InterPro"/>
</dbReference>
<dbReference type="InterPro" id="IPR006140">
    <property type="entry name" value="D-isomer_DH_NAD-bd"/>
</dbReference>
<comment type="catalytic activity">
    <reaction evidence="7">
        <text>(R)-2-hydroxyglutarate + NAD(+) = 2-oxoglutarate + NADH + H(+)</text>
        <dbReference type="Rhea" id="RHEA:49612"/>
        <dbReference type="ChEBI" id="CHEBI:15378"/>
        <dbReference type="ChEBI" id="CHEBI:15801"/>
        <dbReference type="ChEBI" id="CHEBI:16810"/>
        <dbReference type="ChEBI" id="CHEBI:57540"/>
        <dbReference type="ChEBI" id="CHEBI:57945"/>
        <dbReference type="EC" id="1.1.1.399"/>
    </reaction>
</comment>
<feature type="region of interest" description="Disordered" evidence="9">
    <location>
        <begin position="1"/>
        <end position="22"/>
    </location>
</feature>
<name>A0A7C1FGJ0_9CHLR</name>
<dbReference type="CDD" id="cd12173">
    <property type="entry name" value="PGDH_4"/>
    <property type="match status" value="1"/>
</dbReference>
<dbReference type="AlphaFoldDB" id="A0A7C1FGJ0"/>
<dbReference type="GO" id="GO:0051287">
    <property type="term" value="F:NAD binding"/>
    <property type="evidence" value="ECO:0007669"/>
    <property type="project" value="InterPro"/>
</dbReference>
<evidence type="ECO:0000256" key="7">
    <source>
        <dbReference type="ARBA" id="ARBA00048126"/>
    </source>
</evidence>
<gene>
    <name evidence="12" type="ORF">ENQ20_06830</name>
</gene>
<protein>
    <recommendedName>
        <fullName evidence="6">2-oxoglutarate reductase</fullName>
        <ecNumber evidence="3">1.1.1.399</ecNumber>
    </recommendedName>
    <alternativeName>
        <fullName evidence="6">2-oxoglutarate reductase</fullName>
    </alternativeName>
</protein>
<dbReference type="FunFam" id="3.40.50.720:FF:000021">
    <property type="entry name" value="D-3-phosphoglycerate dehydrogenase"/>
    <property type="match status" value="1"/>
</dbReference>
<evidence type="ECO:0000256" key="9">
    <source>
        <dbReference type="SAM" id="MobiDB-lite"/>
    </source>
</evidence>
<evidence type="ECO:0000256" key="5">
    <source>
        <dbReference type="ARBA" id="ARBA00023027"/>
    </source>
</evidence>
<reference evidence="12" key="1">
    <citation type="journal article" date="2020" name="mSystems">
        <title>Genome- and Community-Level Interaction Insights into Carbon Utilization and Element Cycling Functions of Hydrothermarchaeota in Hydrothermal Sediment.</title>
        <authorList>
            <person name="Zhou Z."/>
            <person name="Liu Y."/>
            <person name="Xu W."/>
            <person name="Pan J."/>
            <person name="Luo Z.H."/>
            <person name="Li M."/>
        </authorList>
    </citation>
    <scope>NUCLEOTIDE SEQUENCE [LARGE SCALE GENOMIC DNA]</scope>
    <source>
        <strain evidence="12">SpSt-289</strain>
    </source>
</reference>
<comment type="similarity">
    <text evidence="2 8">Belongs to the D-isomer specific 2-hydroxyacid dehydrogenase family.</text>
</comment>
<dbReference type="Pfam" id="PF00389">
    <property type="entry name" value="2-Hacid_dh"/>
    <property type="match status" value="1"/>
</dbReference>
<evidence type="ECO:0000259" key="10">
    <source>
        <dbReference type="Pfam" id="PF00389"/>
    </source>
</evidence>
<evidence type="ECO:0000256" key="2">
    <source>
        <dbReference type="ARBA" id="ARBA00005854"/>
    </source>
</evidence>
<dbReference type="EC" id="1.1.1.399" evidence="3"/>
<dbReference type="PROSITE" id="PS00671">
    <property type="entry name" value="D_2_HYDROXYACID_DH_3"/>
    <property type="match status" value="1"/>
</dbReference>
<keyword evidence="4 8" id="KW-0560">Oxidoreductase</keyword>
<evidence type="ECO:0000256" key="4">
    <source>
        <dbReference type="ARBA" id="ARBA00023002"/>
    </source>
</evidence>
<evidence type="ECO:0000256" key="1">
    <source>
        <dbReference type="ARBA" id="ARBA00003800"/>
    </source>
</evidence>
<evidence type="ECO:0000256" key="6">
    <source>
        <dbReference type="ARBA" id="ARBA00030455"/>
    </source>
</evidence>
<accession>A0A7C1FGJ0</accession>
<comment type="caution">
    <text evidence="12">The sequence shown here is derived from an EMBL/GenBank/DDBJ whole genome shotgun (WGS) entry which is preliminary data.</text>
</comment>
<dbReference type="SUPFAM" id="SSF51735">
    <property type="entry name" value="NAD(P)-binding Rossmann-fold domains"/>
    <property type="match status" value="1"/>
</dbReference>
<keyword evidence="5" id="KW-0520">NAD</keyword>
<comment type="function">
    <text evidence="1">Catalyzes the reversible oxidation of 3-phospho-D-glycerate to 3-phosphonooxypyruvate, the first step of the phosphorylated L-serine biosynthesis pathway. Also catalyzes the reversible oxidation of 2-hydroxyglutarate to 2-oxoglutarate.</text>
</comment>
<dbReference type="SUPFAM" id="SSF52283">
    <property type="entry name" value="Formate/glycerate dehydrogenase catalytic domain-like"/>
    <property type="match status" value="1"/>
</dbReference>
<evidence type="ECO:0000259" key="11">
    <source>
        <dbReference type="Pfam" id="PF02826"/>
    </source>
</evidence>
<dbReference type="PANTHER" id="PTHR42789">
    <property type="entry name" value="D-ISOMER SPECIFIC 2-HYDROXYACID DEHYDROGENASE FAMILY PROTEIN (AFU_ORTHOLOGUE AFUA_6G10090)"/>
    <property type="match status" value="1"/>
</dbReference>
<dbReference type="InterPro" id="IPR036291">
    <property type="entry name" value="NAD(P)-bd_dom_sf"/>
</dbReference>
<sequence>MTHCSEPHSIPKSAQKGKRKKLVSPPPLTHLWLEAPISEEVLARLPAGVQVLHAEDTPPIYRNAAPAQAIIASSQLRYDGAVLDACPNLRLIARTGIGVDNIDLDAATARGIVVTNTPDGPTESTAEHTVAMLLALAKRLKQGNANLAAGKWGPRTGALLGDEVQGKTLGLIGLGRIGRRVAEICRLAFQMRVLAYDPYLSPEVAATLGVTLAPLDEVIRQADFLSLHAPATPETAGLMNAERIAQMKPGSYLLNLARGALVDEAALLDALDRGHLAGAGIDVFAVEPPPPDHPLRNHPAVVATPHFASVTKEGRLRMEQMAMDRLLAFFRGERPADIVNPAVWPAA</sequence>
<feature type="domain" description="D-isomer specific 2-hydroxyacid dehydrogenase catalytic" evidence="10">
    <location>
        <begin position="39"/>
        <end position="340"/>
    </location>
</feature>
<dbReference type="InterPro" id="IPR029753">
    <property type="entry name" value="D-isomer_DH_CS"/>
</dbReference>
<evidence type="ECO:0000256" key="3">
    <source>
        <dbReference type="ARBA" id="ARBA00013001"/>
    </source>
</evidence>
<proteinExistence type="inferred from homology"/>
<evidence type="ECO:0000256" key="8">
    <source>
        <dbReference type="RuleBase" id="RU003719"/>
    </source>
</evidence>
<dbReference type="PANTHER" id="PTHR42789:SF1">
    <property type="entry name" value="D-ISOMER SPECIFIC 2-HYDROXYACID DEHYDROGENASE FAMILY PROTEIN (AFU_ORTHOLOGUE AFUA_6G10090)"/>
    <property type="match status" value="1"/>
</dbReference>
<dbReference type="EMBL" id="DSMG01000077">
    <property type="protein sequence ID" value="HDX31196.1"/>
    <property type="molecule type" value="Genomic_DNA"/>
</dbReference>
<dbReference type="Pfam" id="PF02826">
    <property type="entry name" value="2-Hacid_dh_C"/>
    <property type="match status" value="1"/>
</dbReference>
<feature type="domain" description="D-isomer specific 2-hydroxyacid dehydrogenase NAD-binding" evidence="11">
    <location>
        <begin position="130"/>
        <end position="308"/>
    </location>
</feature>
<organism evidence="12">
    <name type="scientific">Caldilinea aerophila</name>
    <dbReference type="NCBI Taxonomy" id="133453"/>
    <lineage>
        <taxon>Bacteria</taxon>
        <taxon>Bacillati</taxon>
        <taxon>Chloroflexota</taxon>
        <taxon>Caldilineae</taxon>
        <taxon>Caldilineales</taxon>
        <taxon>Caldilineaceae</taxon>
        <taxon>Caldilinea</taxon>
    </lineage>
</organism>
<dbReference type="InterPro" id="IPR050857">
    <property type="entry name" value="D-2-hydroxyacid_DH"/>
</dbReference>
<dbReference type="Gene3D" id="3.40.50.720">
    <property type="entry name" value="NAD(P)-binding Rossmann-like Domain"/>
    <property type="match status" value="2"/>
</dbReference>
<dbReference type="InterPro" id="IPR006139">
    <property type="entry name" value="D-isomer_2_OHA_DH_cat_dom"/>
</dbReference>